<evidence type="ECO:0000313" key="1">
    <source>
        <dbReference type="EMBL" id="KAK3772258.1"/>
    </source>
</evidence>
<dbReference type="AlphaFoldDB" id="A0AAE1DK18"/>
<dbReference type="Proteomes" id="UP001283361">
    <property type="component" value="Unassembled WGS sequence"/>
</dbReference>
<comment type="caution">
    <text evidence="1">The sequence shown here is derived from an EMBL/GenBank/DDBJ whole genome shotgun (WGS) entry which is preliminary data.</text>
</comment>
<sequence length="145" mass="17141">MFRQLSAVAYLTLKTLRKDTLRAYLEVMSHSAYRTRADGPDGESCETPMVKWRIRWTEESMLIYDKLDLVQNVYHHLTHRSSGRPKQTREQAWKELDYVGQTRLSIKADTLWSGIVDFTCGASFFSRQTYRSYPEVFVSQYRKKE</sequence>
<gene>
    <name evidence="1" type="ORF">RRG08_046843</name>
</gene>
<dbReference type="EMBL" id="JAWDGP010003645">
    <property type="protein sequence ID" value="KAK3772258.1"/>
    <property type="molecule type" value="Genomic_DNA"/>
</dbReference>
<evidence type="ECO:0000313" key="2">
    <source>
        <dbReference type="Proteomes" id="UP001283361"/>
    </source>
</evidence>
<protein>
    <submittedName>
        <fullName evidence="1">Uncharacterized protein</fullName>
    </submittedName>
</protein>
<keyword evidence="2" id="KW-1185">Reference proteome</keyword>
<name>A0AAE1DK18_9GAST</name>
<accession>A0AAE1DK18</accession>
<organism evidence="1 2">
    <name type="scientific">Elysia crispata</name>
    <name type="common">lettuce slug</name>
    <dbReference type="NCBI Taxonomy" id="231223"/>
    <lineage>
        <taxon>Eukaryota</taxon>
        <taxon>Metazoa</taxon>
        <taxon>Spiralia</taxon>
        <taxon>Lophotrochozoa</taxon>
        <taxon>Mollusca</taxon>
        <taxon>Gastropoda</taxon>
        <taxon>Heterobranchia</taxon>
        <taxon>Euthyneura</taxon>
        <taxon>Panpulmonata</taxon>
        <taxon>Sacoglossa</taxon>
        <taxon>Placobranchoidea</taxon>
        <taxon>Plakobranchidae</taxon>
        <taxon>Elysia</taxon>
    </lineage>
</organism>
<proteinExistence type="predicted"/>
<reference evidence="1" key="1">
    <citation type="journal article" date="2023" name="G3 (Bethesda)">
        <title>A reference genome for the long-term kleptoplast-retaining sea slug Elysia crispata morphotype clarki.</title>
        <authorList>
            <person name="Eastman K.E."/>
            <person name="Pendleton A.L."/>
            <person name="Shaikh M.A."/>
            <person name="Suttiyut T."/>
            <person name="Ogas R."/>
            <person name="Tomko P."/>
            <person name="Gavelis G."/>
            <person name="Widhalm J.R."/>
            <person name="Wisecaver J.H."/>
        </authorList>
    </citation>
    <scope>NUCLEOTIDE SEQUENCE</scope>
    <source>
        <strain evidence="1">ECLA1</strain>
    </source>
</reference>